<dbReference type="AlphaFoldDB" id="A6NUP6"/>
<sequence>MFFRHLWYNIFPMIDSASCFGAVPGATSLLWGGGDP</sequence>
<dbReference type="Proteomes" id="UP000003639">
    <property type="component" value="Unassembled WGS sequence"/>
</dbReference>
<evidence type="ECO:0000313" key="2">
    <source>
        <dbReference type="Proteomes" id="UP000003639"/>
    </source>
</evidence>
<keyword evidence="2" id="KW-1185">Reference proteome</keyword>
<dbReference type="STRING" id="411467.BACCAP_01930"/>
<organism evidence="1 2">
    <name type="scientific">Pseudoflavonifractor capillosus ATCC 29799</name>
    <dbReference type="NCBI Taxonomy" id="411467"/>
    <lineage>
        <taxon>Bacteria</taxon>
        <taxon>Bacillati</taxon>
        <taxon>Bacillota</taxon>
        <taxon>Clostridia</taxon>
        <taxon>Eubacteriales</taxon>
        <taxon>Oscillospiraceae</taxon>
        <taxon>Pseudoflavonifractor</taxon>
    </lineage>
</organism>
<protein>
    <submittedName>
        <fullName evidence="1">Uncharacterized protein</fullName>
    </submittedName>
</protein>
<comment type="caution">
    <text evidence="1">The sequence shown here is derived from an EMBL/GenBank/DDBJ whole genome shotgun (WGS) entry which is preliminary data.</text>
</comment>
<reference evidence="1 2" key="2">
    <citation type="submission" date="2007-06" db="EMBL/GenBank/DDBJ databases">
        <title>Draft genome sequence of Pseudoflavonifractor capillosus ATCC 29799.</title>
        <authorList>
            <person name="Sudarsanam P."/>
            <person name="Ley R."/>
            <person name="Guruge J."/>
            <person name="Turnbaugh P.J."/>
            <person name="Mahowald M."/>
            <person name="Liep D."/>
            <person name="Gordon J."/>
        </authorList>
    </citation>
    <scope>NUCLEOTIDE SEQUENCE [LARGE SCALE GENOMIC DNA]</scope>
    <source>
        <strain evidence="1 2">ATCC 29799</strain>
    </source>
</reference>
<dbReference type="EMBL" id="AAXG02000012">
    <property type="protein sequence ID" value="EDN00097.1"/>
    <property type="molecule type" value="Genomic_DNA"/>
</dbReference>
<proteinExistence type="predicted"/>
<evidence type="ECO:0000313" key="1">
    <source>
        <dbReference type="EMBL" id="EDN00097.1"/>
    </source>
</evidence>
<accession>A6NUP6</accession>
<name>A6NUP6_9FIRM</name>
<gene>
    <name evidence="1" type="ORF">BACCAP_01930</name>
</gene>
<reference evidence="1 2" key="1">
    <citation type="submission" date="2007-04" db="EMBL/GenBank/DDBJ databases">
        <authorList>
            <person name="Fulton L."/>
            <person name="Clifton S."/>
            <person name="Fulton B."/>
            <person name="Xu J."/>
            <person name="Minx P."/>
            <person name="Pepin K.H."/>
            <person name="Johnson M."/>
            <person name="Thiruvilangam P."/>
            <person name="Bhonagiri V."/>
            <person name="Nash W.E."/>
            <person name="Mardis E.R."/>
            <person name="Wilson R.K."/>
        </authorList>
    </citation>
    <scope>NUCLEOTIDE SEQUENCE [LARGE SCALE GENOMIC DNA]</scope>
    <source>
        <strain evidence="1 2">ATCC 29799</strain>
    </source>
</reference>